<feature type="transmembrane region" description="Helical" evidence="5">
    <location>
        <begin position="677"/>
        <end position="699"/>
    </location>
</feature>
<dbReference type="GO" id="GO:0006596">
    <property type="term" value="P:polyamine biosynthetic process"/>
    <property type="evidence" value="ECO:0007669"/>
    <property type="project" value="UniProtKB-UniRule"/>
</dbReference>
<evidence type="ECO:0000313" key="8">
    <source>
        <dbReference type="Proteomes" id="UP000192783"/>
    </source>
</evidence>
<dbReference type="AlphaFoldDB" id="A0A1W1XPQ4"/>
<comment type="caution">
    <text evidence="4">Lacks conserved residue(s) required for the propagation of feature annotation.</text>
</comment>
<dbReference type="RefSeq" id="WP_084058174.1">
    <property type="nucleotide sequence ID" value="NZ_FWXF01000014.1"/>
</dbReference>
<feature type="transmembrane region" description="Helical" evidence="5">
    <location>
        <begin position="160"/>
        <end position="181"/>
    </location>
</feature>
<dbReference type="PANTHER" id="PTHR43317">
    <property type="entry name" value="THERMOSPERMINE SYNTHASE ACAULIS5"/>
    <property type="match status" value="1"/>
</dbReference>
<proteinExistence type="inferred from homology"/>
<feature type="transmembrane region" description="Helical" evidence="5">
    <location>
        <begin position="638"/>
        <end position="657"/>
    </location>
</feature>
<keyword evidence="3 4" id="KW-0620">Polyamine biosynthesis</keyword>
<feature type="transmembrane region" description="Helical" evidence="5">
    <location>
        <begin position="213"/>
        <end position="232"/>
    </location>
</feature>
<keyword evidence="8" id="KW-1185">Reference proteome</keyword>
<evidence type="ECO:0000313" key="7">
    <source>
        <dbReference type="EMBL" id="SMC25835.1"/>
    </source>
</evidence>
<feature type="transmembrane region" description="Helical" evidence="5">
    <location>
        <begin position="600"/>
        <end position="626"/>
    </location>
</feature>
<dbReference type="Gene3D" id="3.40.50.150">
    <property type="entry name" value="Vaccinia Virus protein VP39"/>
    <property type="match status" value="1"/>
</dbReference>
<name>A0A1W1XPQ4_9BACT</name>
<feature type="transmembrane region" description="Helical" evidence="5">
    <location>
        <begin position="14"/>
        <end position="33"/>
    </location>
</feature>
<dbReference type="Proteomes" id="UP000192783">
    <property type="component" value="Unassembled WGS sequence"/>
</dbReference>
<dbReference type="PANTHER" id="PTHR43317:SF1">
    <property type="entry name" value="THERMOSPERMINE SYNTHASE ACAULIS5"/>
    <property type="match status" value="1"/>
</dbReference>
<dbReference type="STRING" id="1121390.SAMN02746041_02445"/>
<dbReference type="PROSITE" id="PS51006">
    <property type="entry name" value="PABS_2"/>
    <property type="match status" value="1"/>
</dbReference>
<keyword evidence="2 4" id="KW-0808">Transferase</keyword>
<evidence type="ECO:0000256" key="3">
    <source>
        <dbReference type="ARBA" id="ARBA00023115"/>
    </source>
</evidence>
<evidence type="ECO:0000256" key="4">
    <source>
        <dbReference type="PROSITE-ProRule" id="PRU00354"/>
    </source>
</evidence>
<feature type="transmembrane region" description="Helical" evidence="5">
    <location>
        <begin position="80"/>
        <end position="103"/>
    </location>
</feature>
<protein>
    <submittedName>
        <fullName evidence="7">Spermidine synthase</fullName>
    </submittedName>
</protein>
<dbReference type="InterPro" id="IPR029063">
    <property type="entry name" value="SAM-dependent_MTases_sf"/>
</dbReference>
<feature type="transmembrane region" description="Helical" evidence="5">
    <location>
        <begin position="545"/>
        <end position="562"/>
    </location>
</feature>
<evidence type="ECO:0000256" key="1">
    <source>
        <dbReference type="ARBA" id="ARBA00007867"/>
    </source>
</evidence>
<evidence type="ECO:0000256" key="5">
    <source>
        <dbReference type="SAM" id="Phobius"/>
    </source>
</evidence>
<dbReference type="InterPro" id="IPR030374">
    <property type="entry name" value="PABS"/>
</dbReference>
<dbReference type="SUPFAM" id="SSF53335">
    <property type="entry name" value="S-adenosyl-L-methionine-dependent methyltransferases"/>
    <property type="match status" value="1"/>
</dbReference>
<accession>A0A1W1XPQ4</accession>
<feature type="transmembrane region" description="Helical" evidence="5">
    <location>
        <begin position="574"/>
        <end position="594"/>
    </location>
</feature>
<feature type="transmembrane region" description="Helical" evidence="5">
    <location>
        <begin position="45"/>
        <end position="68"/>
    </location>
</feature>
<feature type="transmembrane region" description="Helical" evidence="5">
    <location>
        <begin position="123"/>
        <end position="148"/>
    </location>
</feature>
<dbReference type="OrthoDB" id="225091at2"/>
<keyword evidence="5" id="KW-0812">Transmembrane</keyword>
<feature type="transmembrane region" description="Helical" evidence="5">
    <location>
        <begin position="187"/>
        <end position="206"/>
    </location>
</feature>
<dbReference type="GO" id="GO:0016740">
    <property type="term" value="F:transferase activity"/>
    <property type="evidence" value="ECO:0007669"/>
    <property type="project" value="UniProtKB-UniRule"/>
</dbReference>
<organism evidence="7 8">
    <name type="scientific">Desulfacinum hydrothermale DSM 13146</name>
    <dbReference type="NCBI Taxonomy" id="1121390"/>
    <lineage>
        <taxon>Bacteria</taxon>
        <taxon>Pseudomonadati</taxon>
        <taxon>Thermodesulfobacteriota</taxon>
        <taxon>Syntrophobacteria</taxon>
        <taxon>Syntrophobacterales</taxon>
        <taxon>Syntrophobacteraceae</taxon>
        <taxon>Desulfacinum</taxon>
    </lineage>
</organism>
<evidence type="ECO:0000256" key="2">
    <source>
        <dbReference type="ARBA" id="ARBA00022679"/>
    </source>
</evidence>
<feature type="domain" description="PABS" evidence="6">
    <location>
        <begin position="220"/>
        <end position="458"/>
    </location>
</feature>
<sequence length="766" mass="81756">MGALHTDQGPMKRYVLAITAAGWAGTVAQILVLRESFVLFHGNELTLGMVLFFWLVWTAAGSALAGLWPRPVPRQERCRFSKSWIPVLLSSYAVTVPAVVLWIRGARALLAIPRGDVLGLGTTVVLAGAVTAVPCLLFGLLFGLTWLAVSEEARRAASGLWIYAGEAAGAGMGGLVFYFLLLPRFTALKGAILCGGGPAAAALGTVGRRSKAAGVGAVGAAWVILVLGWAAAPRLESLSRAWIWGDGVLLSVDTPYHNITVLDEGEQQSIMSDGLWAYSVPDPEGAERTVHLTLLQHPGPQKILVLGACGPEVLQEALRYPSTRRIDVVDPDPVLLSMSRLDREEPRLHFHCEDLRRYVRRGTFCFDAVLLNTADPLTLSLNRFRTVEFYSDIAGLLCPGGLFSLEVAGGEEVLGEAQARLAASVWNTLGRVFPDRILYPGSRLHVVAASQTGVLSSDPNRLMSRAERLGLSLRYVRRDRLENLLDPLRLAYFDQVLEEVSGIPNRDWNPVGFLDALRWWTARYEDARTLGWLARLGDPRFRKKLGAGAAVAALFLLALAVGGPRPSATQGLAAAVFSVGASLMLLQLVLFFAYQIVEGALYTAMALLVTAFMAGLSMGAVIGRAVGARGRAGNAQRMLWAVQAVLLAVALILAWIFDQGARAASLAADSPGLVLFGLMSTALGALGGAHFGLSCLVCETRLGGRDRGPRLYAWDLSGGALSAFGGTLILIPGWGLAGACLFCAALLALSLPALVRSLPLHHQPGP</sequence>
<reference evidence="7 8" key="1">
    <citation type="submission" date="2017-04" db="EMBL/GenBank/DDBJ databases">
        <authorList>
            <person name="Afonso C.L."/>
            <person name="Miller P.J."/>
            <person name="Scott M.A."/>
            <person name="Spackman E."/>
            <person name="Goraichik I."/>
            <person name="Dimitrov K.M."/>
            <person name="Suarez D.L."/>
            <person name="Swayne D.E."/>
        </authorList>
    </citation>
    <scope>NUCLEOTIDE SEQUENCE [LARGE SCALE GENOMIC DNA]</scope>
    <source>
        <strain evidence="7 8">DSM 13146</strain>
    </source>
</reference>
<gene>
    <name evidence="7" type="ORF">SAMN02746041_02445</name>
</gene>
<comment type="similarity">
    <text evidence="1">Belongs to the spermidine/spermine synthase family.</text>
</comment>
<evidence type="ECO:0000259" key="6">
    <source>
        <dbReference type="PROSITE" id="PS51006"/>
    </source>
</evidence>
<keyword evidence="5" id="KW-1133">Transmembrane helix</keyword>
<dbReference type="Pfam" id="PF01564">
    <property type="entry name" value="Spermine_synth"/>
    <property type="match status" value="1"/>
</dbReference>
<keyword evidence="5" id="KW-0472">Membrane</keyword>
<feature type="transmembrane region" description="Helical" evidence="5">
    <location>
        <begin position="736"/>
        <end position="755"/>
    </location>
</feature>
<dbReference type="EMBL" id="FWXF01000014">
    <property type="protein sequence ID" value="SMC25835.1"/>
    <property type="molecule type" value="Genomic_DNA"/>
</dbReference>